<evidence type="ECO:0000313" key="2">
    <source>
        <dbReference type="EMBL" id="CAJ1393563.1"/>
    </source>
</evidence>
<evidence type="ECO:0000313" key="3">
    <source>
        <dbReference type="Proteomes" id="UP001178507"/>
    </source>
</evidence>
<dbReference type="AlphaFoldDB" id="A0AA36N8T0"/>
<organism evidence="2 3">
    <name type="scientific">Effrenium voratum</name>
    <dbReference type="NCBI Taxonomy" id="2562239"/>
    <lineage>
        <taxon>Eukaryota</taxon>
        <taxon>Sar</taxon>
        <taxon>Alveolata</taxon>
        <taxon>Dinophyceae</taxon>
        <taxon>Suessiales</taxon>
        <taxon>Symbiodiniaceae</taxon>
        <taxon>Effrenium</taxon>
    </lineage>
</organism>
<comment type="caution">
    <text evidence="2">The sequence shown here is derived from an EMBL/GenBank/DDBJ whole genome shotgun (WGS) entry which is preliminary data.</text>
</comment>
<gene>
    <name evidence="2" type="ORF">EVOR1521_LOCUS18397</name>
</gene>
<keyword evidence="1" id="KW-0472">Membrane</keyword>
<feature type="transmembrane region" description="Helical" evidence="1">
    <location>
        <begin position="152"/>
        <end position="171"/>
    </location>
</feature>
<keyword evidence="3" id="KW-1185">Reference proteome</keyword>
<dbReference type="Proteomes" id="UP001178507">
    <property type="component" value="Unassembled WGS sequence"/>
</dbReference>
<dbReference type="EMBL" id="CAUJNA010002589">
    <property type="protein sequence ID" value="CAJ1393563.1"/>
    <property type="molecule type" value="Genomic_DNA"/>
</dbReference>
<accession>A0AA36N8T0</accession>
<protein>
    <submittedName>
        <fullName evidence="2">Uncharacterized protein</fullName>
    </submittedName>
</protein>
<name>A0AA36N8T0_9DINO</name>
<reference evidence="2" key="1">
    <citation type="submission" date="2023-08" db="EMBL/GenBank/DDBJ databases">
        <authorList>
            <person name="Chen Y."/>
            <person name="Shah S."/>
            <person name="Dougan E. K."/>
            <person name="Thang M."/>
            <person name="Chan C."/>
        </authorList>
    </citation>
    <scope>NUCLEOTIDE SEQUENCE</scope>
</reference>
<proteinExistence type="predicted"/>
<sequence>MWTFRQSGSTEAEGLRNVFFRGRSRKGCGRFAQKKEELADRALEFSAEAAHCQTQSKANGVRGQQISDCLTQWFAEVAGGSQNLLGFGVPLLAFAGIRGMRFAACQKGQDFPTGEKGAGDHRNFTRGEGVAEVRGRCREFAEFRRSRDSPKFGFILVCLGAALVLPLLHTVNRSRAS</sequence>
<evidence type="ECO:0000256" key="1">
    <source>
        <dbReference type="SAM" id="Phobius"/>
    </source>
</evidence>
<keyword evidence="1" id="KW-0812">Transmembrane</keyword>
<keyword evidence="1" id="KW-1133">Transmembrane helix</keyword>